<name>A0A402D4D2_9BACT</name>
<sequence>MDKSLWQLQYLSGLSVRDIAGQSATTAMTVSRYLRKIGTEMRPVGRVADLDPKERQCSKCKKIKPITEFYRNTSYKSGYGYDCKKCPNAYSGRNLKKYGLTKTALELMYKAQDHKCAICGIPEGERLLHIDHCHKTGKVRGLLCERCNLGIGAFNDSLEYLNTAILYLKYALNDRASPKE</sequence>
<dbReference type="InterPro" id="IPR038563">
    <property type="entry name" value="Endonuclease_7_sf"/>
</dbReference>
<dbReference type="InterPro" id="IPR003615">
    <property type="entry name" value="HNH_nuc"/>
</dbReference>
<dbReference type="Gene3D" id="3.40.1800.10">
    <property type="entry name" value="His-Me finger endonucleases"/>
    <property type="match status" value="1"/>
</dbReference>
<dbReference type="InterPro" id="IPR044925">
    <property type="entry name" value="His-Me_finger_sf"/>
</dbReference>
<organism evidence="1 2">
    <name type="scientific">Capsulimonas corticalis</name>
    <dbReference type="NCBI Taxonomy" id="2219043"/>
    <lineage>
        <taxon>Bacteria</taxon>
        <taxon>Bacillati</taxon>
        <taxon>Armatimonadota</taxon>
        <taxon>Armatimonadia</taxon>
        <taxon>Capsulimonadales</taxon>
        <taxon>Capsulimonadaceae</taxon>
        <taxon>Capsulimonas</taxon>
    </lineage>
</organism>
<gene>
    <name evidence="1" type="ORF">CCAX7_12160</name>
</gene>
<dbReference type="Pfam" id="PF02945">
    <property type="entry name" value="Endonuclease_7"/>
    <property type="match status" value="1"/>
</dbReference>
<dbReference type="RefSeq" id="WP_119324383.1">
    <property type="nucleotide sequence ID" value="NZ_AP025739.1"/>
</dbReference>
<dbReference type="SUPFAM" id="SSF54060">
    <property type="entry name" value="His-Me finger endonucleases"/>
    <property type="match status" value="1"/>
</dbReference>
<evidence type="ECO:0000313" key="1">
    <source>
        <dbReference type="EMBL" id="BDI29165.1"/>
    </source>
</evidence>
<dbReference type="InterPro" id="IPR004211">
    <property type="entry name" value="Endonuclease_7"/>
</dbReference>
<dbReference type="KEGG" id="ccot:CCAX7_12160"/>
<dbReference type="AlphaFoldDB" id="A0A402D4D2"/>
<dbReference type="OrthoDB" id="581550at2"/>
<protein>
    <submittedName>
        <fullName evidence="1">Uncharacterized protein</fullName>
    </submittedName>
</protein>
<proteinExistence type="predicted"/>
<accession>A0A402D4D2</accession>
<keyword evidence="2" id="KW-1185">Reference proteome</keyword>
<dbReference type="CDD" id="cd00085">
    <property type="entry name" value="HNHc"/>
    <property type="match status" value="1"/>
</dbReference>
<dbReference type="EMBL" id="AP025739">
    <property type="protein sequence ID" value="BDI29165.1"/>
    <property type="molecule type" value="Genomic_DNA"/>
</dbReference>
<dbReference type="Proteomes" id="UP000287394">
    <property type="component" value="Chromosome"/>
</dbReference>
<reference evidence="1 2" key="1">
    <citation type="journal article" date="2019" name="Int. J. Syst. Evol. Microbiol.">
        <title>Capsulimonas corticalis gen. nov., sp. nov., an aerobic capsulated bacterium, of a novel bacterial order, Capsulimonadales ord. nov., of the class Armatimonadia of the phylum Armatimonadetes.</title>
        <authorList>
            <person name="Li J."/>
            <person name="Kudo C."/>
            <person name="Tonouchi A."/>
        </authorList>
    </citation>
    <scope>NUCLEOTIDE SEQUENCE [LARGE SCALE GENOMIC DNA]</scope>
    <source>
        <strain evidence="1 2">AX-7</strain>
    </source>
</reference>
<evidence type="ECO:0000313" key="2">
    <source>
        <dbReference type="Proteomes" id="UP000287394"/>
    </source>
</evidence>